<protein>
    <submittedName>
        <fullName evidence="2">Uncharacterized protein</fullName>
    </submittedName>
</protein>
<gene>
    <name evidence="2" type="ORF">HMPREF1317_2430</name>
</gene>
<evidence type="ECO:0000313" key="2">
    <source>
        <dbReference type="EMBL" id="EJF46639.1"/>
    </source>
</evidence>
<evidence type="ECO:0000313" key="3">
    <source>
        <dbReference type="Proteomes" id="UP000004578"/>
    </source>
</evidence>
<comment type="caution">
    <text evidence="2">The sequence shown here is derived from an EMBL/GenBank/DDBJ whole genome shotgun (WGS) entry which is preliminary data.</text>
</comment>
<name>J0NHU9_9ACTO</name>
<feature type="non-terminal residue" evidence="2">
    <location>
        <position position="45"/>
    </location>
</feature>
<reference evidence="2 3" key="1">
    <citation type="submission" date="2012-05" db="EMBL/GenBank/DDBJ databases">
        <authorList>
            <person name="Harkins D.M."/>
            <person name="Madupu R."/>
            <person name="Durkin A.S."/>
            <person name="Torralba M."/>
            <person name="Methe B."/>
            <person name="Sutton G.G."/>
            <person name="Nelson K.E."/>
        </authorList>
    </citation>
    <scope>NUCLEOTIDE SEQUENCE [LARGE SCALE GENOMIC DNA]</scope>
    <source>
        <strain evidence="2 3">F0490</strain>
    </source>
</reference>
<keyword evidence="3" id="KW-1185">Reference proteome</keyword>
<sequence>MGAEFLENTGEPPRTVIPGIGGVGGGKESFDLLAVDEKVESIDFV</sequence>
<dbReference type="AlphaFoldDB" id="J0NHU9"/>
<proteinExistence type="predicted"/>
<dbReference type="Proteomes" id="UP000004578">
    <property type="component" value="Unassembled WGS sequence"/>
</dbReference>
<dbReference type="EMBL" id="AKFS01000124">
    <property type="protein sequence ID" value="EJF46639.1"/>
    <property type="molecule type" value="Genomic_DNA"/>
</dbReference>
<feature type="region of interest" description="Disordered" evidence="1">
    <location>
        <begin position="1"/>
        <end position="22"/>
    </location>
</feature>
<evidence type="ECO:0000256" key="1">
    <source>
        <dbReference type="SAM" id="MobiDB-lite"/>
    </source>
</evidence>
<accession>J0NHU9</accession>
<organism evidence="2 3">
    <name type="scientific">Schaalia georgiae F0490</name>
    <dbReference type="NCBI Taxonomy" id="1125717"/>
    <lineage>
        <taxon>Bacteria</taxon>
        <taxon>Bacillati</taxon>
        <taxon>Actinomycetota</taxon>
        <taxon>Actinomycetes</taxon>
        <taxon>Actinomycetales</taxon>
        <taxon>Actinomycetaceae</taxon>
        <taxon>Schaalia</taxon>
    </lineage>
</organism>